<evidence type="ECO:0000256" key="2">
    <source>
        <dbReference type="SAM" id="SignalP"/>
    </source>
</evidence>
<accession>A0A328N6I1</accession>
<name>A0A328N6I1_9ACTN</name>
<evidence type="ECO:0000313" key="3">
    <source>
        <dbReference type="EMBL" id="RAN99315.1"/>
    </source>
</evidence>
<feature type="region of interest" description="Disordered" evidence="1">
    <location>
        <begin position="77"/>
        <end position="105"/>
    </location>
</feature>
<dbReference type="Proteomes" id="UP000248966">
    <property type="component" value="Unassembled WGS sequence"/>
</dbReference>
<organism evidence="3 4">
    <name type="scientific">Micromonospora noduli</name>
    <dbReference type="NCBI Taxonomy" id="709876"/>
    <lineage>
        <taxon>Bacteria</taxon>
        <taxon>Bacillati</taxon>
        <taxon>Actinomycetota</taxon>
        <taxon>Actinomycetes</taxon>
        <taxon>Micromonosporales</taxon>
        <taxon>Micromonosporaceae</taxon>
        <taxon>Micromonospora</taxon>
    </lineage>
</organism>
<evidence type="ECO:0000313" key="4">
    <source>
        <dbReference type="Proteomes" id="UP000248966"/>
    </source>
</evidence>
<keyword evidence="2" id="KW-0732">Signal</keyword>
<gene>
    <name evidence="3" type="ORF">LAH08_04053</name>
</gene>
<feature type="compositionally biased region" description="Low complexity" evidence="1">
    <location>
        <begin position="132"/>
        <end position="144"/>
    </location>
</feature>
<reference evidence="3 4" key="1">
    <citation type="submission" date="2018-03" db="EMBL/GenBank/DDBJ databases">
        <title>Defining the species Micromonospora saelicesensis and Micromonospora noduli under the framework of genomics.</title>
        <authorList>
            <person name="Riesco R."/>
            <person name="Trujillo M.E."/>
        </authorList>
    </citation>
    <scope>NUCLEOTIDE SEQUENCE [LARGE SCALE GENOMIC DNA]</scope>
    <source>
        <strain evidence="3 4">LAH08</strain>
    </source>
</reference>
<dbReference type="RefSeq" id="WP_112585531.1">
    <property type="nucleotide sequence ID" value="NZ_JBFAQI010000003.1"/>
</dbReference>
<proteinExistence type="predicted"/>
<feature type="signal peptide" evidence="2">
    <location>
        <begin position="1"/>
        <end position="39"/>
    </location>
</feature>
<comment type="caution">
    <text evidence="3">The sequence shown here is derived from an EMBL/GenBank/DDBJ whole genome shotgun (WGS) entry which is preliminary data.</text>
</comment>
<feature type="chain" id="PRO_5038742253" evidence="2">
    <location>
        <begin position="40"/>
        <end position="144"/>
    </location>
</feature>
<evidence type="ECO:0000256" key="1">
    <source>
        <dbReference type="SAM" id="MobiDB-lite"/>
    </source>
</evidence>
<sequence>MLPVAFTCPLWWVARWATRVLTSLAVVAALALGAGPATATATAATPTPGPVPTSSAVPASVAAGSLTACYRHSEAHGAARPAPAIPPEAAEESVPTWSVDTPVALPGDQGTIAAGVLPVRAAESDRPSLVDAAGGRASRAPPGR</sequence>
<dbReference type="AlphaFoldDB" id="A0A328N6I1"/>
<protein>
    <submittedName>
        <fullName evidence="3">Uncharacterized protein</fullName>
    </submittedName>
</protein>
<feature type="region of interest" description="Disordered" evidence="1">
    <location>
        <begin position="123"/>
        <end position="144"/>
    </location>
</feature>
<dbReference type="EMBL" id="PYAA01000023">
    <property type="protein sequence ID" value="RAN99315.1"/>
    <property type="molecule type" value="Genomic_DNA"/>
</dbReference>